<reference evidence="2" key="1">
    <citation type="submission" date="2021-06" db="EMBL/GenBank/DDBJ databases">
        <authorList>
            <person name="Hodson N. C."/>
            <person name="Mongue J. A."/>
            <person name="Jaron S. K."/>
        </authorList>
    </citation>
    <scope>NUCLEOTIDE SEQUENCE</scope>
</reference>
<evidence type="ECO:0000256" key="1">
    <source>
        <dbReference type="SAM" id="MobiDB-lite"/>
    </source>
</evidence>
<gene>
    <name evidence="2" type="ORF">AFUS01_LOCUS16621</name>
</gene>
<comment type="caution">
    <text evidence="2">The sequence shown here is derived from an EMBL/GenBank/DDBJ whole genome shotgun (WGS) entry which is preliminary data.</text>
</comment>
<sequence length="145" mass="15844">MDSKTIEVSRGADTKANTANSPETTEEVDVVFLEEAVVSMLGDVGALELPSEASLRDVTTPRTSSFTCLSSSAIRKLSSKDRRKYLKELSAKKDKTETALTTNYSRQSRRNSSGSSAIASVRKGRTMDCKNQPNPIRLILLELLS</sequence>
<feature type="region of interest" description="Disordered" evidence="1">
    <location>
        <begin position="96"/>
        <end position="121"/>
    </location>
</feature>
<protein>
    <submittedName>
        <fullName evidence="2">Uncharacterized protein</fullName>
    </submittedName>
</protein>
<feature type="compositionally biased region" description="Low complexity" evidence="1">
    <location>
        <begin position="110"/>
        <end position="121"/>
    </location>
</feature>
<organism evidence="2 3">
    <name type="scientific">Allacma fusca</name>
    <dbReference type="NCBI Taxonomy" id="39272"/>
    <lineage>
        <taxon>Eukaryota</taxon>
        <taxon>Metazoa</taxon>
        <taxon>Ecdysozoa</taxon>
        <taxon>Arthropoda</taxon>
        <taxon>Hexapoda</taxon>
        <taxon>Collembola</taxon>
        <taxon>Symphypleona</taxon>
        <taxon>Sminthuridae</taxon>
        <taxon>Allacma</taxon>
    </lineage>
</organism>
<keyword evidence="3" id="KW-1185">Reference proteome</keyword>
<evidence type="ECO:0000313" key="3">
    <source>
        <dbReference type="Proteomes" id="UP000708208"/>
    </source>
</evidence>
<proteinExistence type="predicted"/>
<feature type="compositionally biased region" description="Basic and acidic residues" evidence="1">
    <location>
        <begin position="1"/>
        <end position="13"/>
    </location>
</feature>
<accession>A0A8J2KKY1</accession>
<dbReference type="Proteomes" id="UP000708208">
    <property type="component" value="Unassembled WGS sequence"/>
</dbReference>
<evidence type="ECO:0000313" key="2">
    <source>
        <dbReference type="EMBL" id="CAG7727795.1"/>
    </source>
</evidence>
<dbReference type="EMBL" id="CAJVCH010153948">
    <property type="protein sequence ID" value="CAG7727795.1"/>
    <property type="molecule type" value="Genomic_DNA"/>
</dbReference>
<dbReference type="AlphaFoldDB" id="A0A8J2KKY1"/>
<feature type="region of interest" description="Disordered" evidence="1">
    <location>
        <begin position="1"/>
        <end position="24"/>
    </location>
</feature>
<name>A0A8J2KKY1_9HEXA</name>